<dbReference type="PANTHER" id="PTHR39967:SF1">
    <property type="entry name" value="ISH14-TYPE TRANSPOSASE HSIRS44"/>
    <property type="match status" value="1"/>
</dbReference>
<evidence type="ECO:0000259" key="1">
    <source>
        <dbReference type="PROSITE" id="PS50994"/>
    </source>
</evidence>
<dbReference type="InterPro" id="IPR001584">
    <property type="entry name" value="Integrase_cat-core"/>
</dbReference>
<dbReference type="InterPro" id="IPR012337">
    <property type="entry name" value="RNaseH-like_sf"/>
</dbReference>
<name>A0A484IB19_9ARCH</name>
<dbReference type="RefSeq" id="WP_134484097.1">
    <property type="nucleotide sequence ID" value="NZ_LR216287.1"/>
</dbReference>
<gene>
    <name evidence="2" type="ORF">NFRAN_1653</name>
</gene>
<proteinExistence type="predicted"/>
<dbReference type="SUPFAM" id="SSF53098">
    <property type="entry name" value="Ribonuclease H-like"/>
    <property type="match status" value="1"/>
</dbReference>
<feature type="domain" description="Integrase catalytic" evidence="1">
    <location>
        <begin position="48"/>
        <end position="203"/>
    </location>
</feature>
<dbReference type="OrthoDB" id="9135at2157"/>
<dbReference type="PROSITE" id="PS50994">
    <property type="entry name" value="INTEGRASE"/>
    <property type="match status" value="1"/>
</dbReference>
<dbReference type="Pfam" id="PF13610">
    <property type="entry name" value="DDE_Tnp_IS240"/>
    <property type="match status" value="1"/>
</dbReference>
<reference evidence="2 3" key="1">
    <citation type="submission" date="2019-02" db="EMBL/GenBank/DDBJ databases">
        <authorList>
            <person name="Lehtovirta-Morley E L."/>
        </authorList>
    </citation>
    <scope>NUCLEOTIDE SEQUENCE [LARGE SCALE GENOMIC DNA]</scope>
    <source>
        <strain evidence="2">NFRAN1</strain>
    </source>
</reference>
<accession>A0A484IB19</accession>
<evidence type="ECO:0000313" key="3">
    <source>
        <dbReference type="Proteomes" id="UP000294299"/>
    </source>
</evidence>
<organism evidence="2 3">
    <name type="scientific">Candidatus Nitrosocosmicus franklandianus</name>
    <dbReference type="NCBI Taxonomy" id="1798806"/>
    <lineage>
        <taxon>Archaea</taxon>
        <taxon>Nitrososphaerota</taxon>
        <taxon>Nitrososphaeria</taxon>
        <taxon>Nitrososphaerales</taxon>
        <taxon>Nitrososphaeraceae</taxon>
        <taxon>Candidatus Nitrosocosmicus</taxon>
    </lineage>
</organism>
<protein>
    <submittedName>
        <fullName evidence="2">Transposase</fullName>
    </submittedName>
</protein>
<dbReference type="Proteomes" id="UP000294299">
    <property type="component" value="Chromosome NFRAN"/>
</dbReference>
<dbReference type="InterPro" id="IPR032874">
    <property type="entry name" value="DDE_dom"/>
</dbReference>
<sequence length="203" mass="24511">MISRNRTPSRYVYYGLHLYFSGLSLRKASERLSQMYKRNHVSIWNWIQKYRPQKLKASRRRILEYIVDETMLKVGSEYIWLWVAIEPANRQILALSISKERNMFVAERYLSNLIKVHGKHPVSTDDGGGTWYPMACQFLKLDHHIHSSYEKSVIERTMQYIKDRTESFDDYFPCRVKNCKLKHVHNWLRLFIDYHNREIKHVN</sequence>
<dbReference type="GO" id="GO:0015074">
    <property type="term" value="P:DNA integration"/>
    <property type="evidence" value="ECO:0007669"/>
    <property type="project" value="InterPro"/>
</dbReference>
<dbReference type="GeneID" id="39420981"/>
<keyword evidence="3" id="KW-1185">Reference proteome</keyword>
<dbReference type="EMBL" id="LR216287">
    <property type="protein sequence ID" value="VFJ13975.1"/>
    <property type="molecule type" value="Genomic_DNA"/>
</dbReference>
<dbReference type="AlphaFoldDB" id="A0A484IB19"/>
<dbReference type="PANTHER" id="PTHR39967">
    <property type="match status" value="1"/>
</dbReference>
<evidence type="ECO:0000313" key="2">
    <source>
        <dbReference type="EMBL" id="VFJ13975.1"/>
    </source>
</evidence>
<dbReference type="KEGG" id="nfn:NFRAN_1653"/>